<dbReference type="Gramene" id="PGSC0003DMT400092891">
    <property type="protein sequence ID" value="PGSC0003DMT400092891"/>
    <property type="gene ID" value="PGSC0003DMG400042462"/>
</dbReference>
<keyword evidence="1" id="KW-0175">Coiled coil</keyword>
<dbReference type="Proteomes" id="UP000011115">
    <property type="component" value="Unassembled WGS sequence"/>
</dbReference>
<keyword evidence="3" id="KW-1185">Reference proteome</keyword>
<sequence>MEKGKNFETELTREGLRMKLQRLKHEIQETRERRIEVEFAIAVARADNAALDTELAAKMTRYAIMNEKTATMRKENDVFNNDITMRLQKLHGKYYFFNQEANISGPKGTGPEAVEEEPEEEIIYRLPFQGRWK</sequence>
<name>M1DQS9_SOLTU</name>
<organism evidence="2 3">
    <name type="scientific">Solanum tuberosum</name>
    <name type="common">Potato</name>
    <dbReference type="NCBI Taxonomy" id="4113"/>
    <lineage>
        <taxon>Eukaryota</taxon>
        <taxon>Viridiplantae</taxon>
        <taxon>Streptophyta</taxon>
        <taxon>Embryophyta</taxon>
        <taxon>Tracheophyta</taxon>
        <taxon>Spermatophyta</taxon>
        <taxon>Magnoliopsida</taxon>
        <taxon>eudicotyledons</taxon>
        <taxon>Gunneridae</taxon>
        <taxon>Pentapetalae</taxon>
        <taxon>asterids</taxon>
        <taxon>lamiids</taxon>
        <taxon>Solanales</taxon>
        <taxon>Solanaceae</taxon>
        <taxon>Solanoideae</taxon>
        <taxon>Solaneae</taxon>
        <taxon>Solanum</taxon>
    </lineage>
</organism>
<protein>
    <submittedName>
        <fullName evidence="2">Uncharacterized protein</fullName>
    </submittedName>
</protein>
<accession>M1DQS9</accession>
<evidence type="ECO:0000313" key="2">
    <source>
        <dbReference type="EnsemblPlants" id="PGSC0003DMT400092891"/>
    </source>
</evidence>
<reference evidence="3" key="1">
    <citation type="journal article" date="2011" name="Nature">
        <title>Genome sequence and analysis of the tuber crop potato.</title>
        <authorList>
            <consortium name="The Potato Genome Sequencing Consortium"/>
        </authorList>
    </citation>
    <scope>NUCLEOTIDE SEQUENCE [LARGE SCALE GENOMIC DNA]</scope>
    <source>
        <strain evidence="3">cv. DM1-3 516 R44</strain>
    </source>
</reference>
<dbReference type="AlphaFoldDB" id="M1DQS9"/>
<dbReference type="HOGENOM" id="CLU_106060_2_0_1"/>
<reference evidence="2" key="2">
    <citation type="submission" date="2015-06" db="UniProtKB">
        <authorList>
            <consortium name="EnsemblPlants"/>
        </authorList>
    </citation>
    <scope>IDENTIFICATION</scope>
    <source>
        <strain evidence="2">DM1-3 516 R44</strain>
    </source>
</reference>
<dbReference type="EnsemblPlants" id="PGSC0003DMT400092891">
    <property type="protein sequence ID" value="PGSC0003DMT400092891"/>
    <property type="gene ID" value="PGSC0003DMG400042462"/>
</dbReference>
<dbReference type="InParanoid" id="M1DQS9"/>
<dbReference type="PaxDb" id="4113-PGSC0003DMT400092891"/>
<evidence type="ECO:0000256" key="1">
    <source>
        <dbReference type="SAM" id="Coils"/>
    </source>
</evidence>
<evidence type="ECO:0000313" key="3">
    <source>
        <dbReference type="Proteomes" id="UP000011115"/>
    </source>
</evidence>
<feature type="coiled-coil region" evidence="1">
    <location>
        <begin position="13"/>
        <end position="40"/>
    </location>
</feature>
<proteinExistence type="predicted"/>